<evidence type="ECO:0000313" key="1">
    <source>
        <dbReference type="EMBL" id="KAK3721279.1"/>
    </source>
</evidence>
<organism evidence="1 2">
    <name type="scientific">Vermiconidia calcicola</name>
    <dbReference type="NCBI Taxonomy" id="1690605"/>
    <lineage>
        <taxon>Eukaryota</taxon>
        <taxon>Fungi</taxon>
        <taxon>Dikarya</taxon>
        <taxon>Ascomycota</taxon>
        <taxon>Pezizomycotina</taxon>
        <taxon>Dothideomycetes</taxon>
        <taxon>Dothideomycetidae</taxon>
        <taxon>Mycosphaerellales</taxon>
        <taxon>Extremaceae</taxon>
        <taxon>Vermiconidia</taxon>
    </lineage>
</organism>
<dbReference type="Proteomes" id="UP001281147">
    <property type="component" value="Unassembled WGS sequence"/>
</dbReference>
<name>A0ACC3NQT7_9PEZI</name>
<comment type="caution">
    <text evidence="1">The sequence shown here is derived from an EMBL/GenBank/DDBJ whole genome shotgun (WGS) entry which is preliminary data.</text>
</comment>
<reference evidence="1" key="1">
    <citation type="submission" date="2023-07" db="EMBL/GenBank/DDBJ databases">
        <title>Black Yeasts Isolated from many extreme environments.</title>
        <authorList>
            <person name="Coleine C."/>
            <person name="Stajich J.E."/>
            <person name="Selbmann L."/>
        </authorList>
    </citation>
    <scope>NUCLEOTIDE SEQUENCE</scope>
    <source>
        <strain evidence="1">CCFEE 5714</strain>
    </source>
</reference>
<dbReference type="EMBL" id="JAUTXU010000018">
    <property type="protein sequence ID" value="KAK3721279.1"/>
    <property type="molecule type" value="Genomic_DNA"/>
</dbReference>
<sequence length="246" mass="27810">MAFVYGNAFLTLTAAYAADSGEGCLQLPEPYAKPVSVQGVFVRAIHDHFRLLTAAFVNEFSAMPIEKRGWIFQQRILSRRVLYFERNKLVWKCPSSIECEASTGIGEGPDRGWLKGAQQEILWTPDQTLESLLTHWGFIVSNMTDKRSTFHKDRLPALAGVAQQMQPLLGSEYYAGHWAVNFQESLCWFVQAQPIGGLRPSPLDHQRVYTWCWAAAHHGAITFWPSVKKRFGFLPDSDSRGQLQSC</sequence>
<protein>
    <submittedName>
        <fullName evidence="1">Uncharacterized protein</fullName>
    </submittedName>
</protein>
<keyword evidence="2" id="KW-1185">Reference proteome</keyword>
<accession>A0ACC3NQT7</accession>
<gene>
    <name evidence="1" type="ORF">LTR37_003154</name>
</gene>
<proteinExistence type="predicted"/>
<evidence type="ECO:0000313" key="2">
    <source>
        <dbReference type="Proteomes" id="UP001281147"/>
    </source>
</evidence>